<organism evidence="1">
    <name type="scientific">Myoviridae sp. ctai52</name>
    <dbReference type="NCBI Taxonomy" id="2825134"/>
    <lineage>
        <taxon>Viruses</taxon>
        <taxon>Duplodnaviria</taxon>
        <taxon>Heunggongvirae</taxon>
        <taxon>Uroviricota</taxon>
        <taxon>Caudoviricetes</taxon>
    </lineage>
</organism>
<sequence>MFTLSSFYRSKKWQSFRECLILKRTSPDDGFVYDEITGKPIVNKYDIILHHTIVLTESNVNDYDISLNEDLIQIVSHATHNRIHERFGSEGTRHIYLVYGAPGSGKSDYIKSVAGVHDLVLDLDNIYQCISINSRYENSRRLSKNVFMIRDLILDMIKTRNGRFNNAYIVGGYPMEAERERIVNTIGAEEIFINKSIDECLMNVQDRPEKYKEYVKDWFDSFSN</sequence>
<name>A0A8S5VFF9_9CAUD</name>
<evidence type="ECO:0000313" key="1">
    <source>
        <dbReference type="EMBL" id="DAG05359.1"/>
    </source>
</evidence>
<dbReference type="InterPro" id="IPR027417">
    <property type="entry name" value="P-loop_NTPase"/>
</dbReference>
<keyword evidence="1" id="KW-0378">Hydrolase</keyword>
<protein>
    <submittedName>
        <fullName evidence="1">HNH endonuclease</fullName>
    </submittedName>
</protein>
<proteinExistence type="predicted"/>
<dbReference type="SUPFAM" id="SSF52540">
    <property type="entry name" value="P-loop containing nucleoside triphosphate hydrolases"/>
    <property type="match status" value="1"/>
</dbReference>
<dbReference type="Gene3D" id="3.40.50.300">
    <property type="entry name" value="P-loop containing nucleotide triphosphate hydrolases"/>
    <property type="match status" value="1"/>
</dbReference>
<reference evidence="1" key="1">
    <citation type="journal article" date="2021" name="Proc. Natl. Acad. Sci. U.S.A.">
        <title>A Catalog of Tens of Thousands of Viruses from Human Metagenomes Reveals Hidden Associations with Chronic Diseases.</title>
        <authorList>
            <person name="Tisza M.J."/>
            <person name="Buck C.B."/>
        </authorList>
    </citation>
    <scope>NUCLEOTIDE SEQUENCE</scope>
    <source>
        <strain evidence="1">Ctai52</strain>
    </source>
</reference>
<keyword evidence="1" id="KW-0540">Nuclease</keyword>
<accession>A0A8S5VFF9</accession>
<dbReference type="GO" id="GO:0004519">
    <property type="term" value="F:endonuclease activity"/>
    <property type="evidence" value="ECO:0007669"/>
    <property type="project" value="UniProtKB-KW"/>
</dbReference>
<keyword evidence="1" id="KW-0255">Endonuclease</keyword>
<dbReference type="EMBL" id="BK016258">
    <property type="protein sequence ID" value="DAG05359.1"/>
    <property type="molecule type" value="Genomic_DNA"/>
</dbReference>